<accession>A0A426RGE5</accession>
<evidence type="ECO:0000313" key="4">
    <source>
        <dbReference type="Proteomes" id="UP000286990"/>
    </source>
</evidence>
<gene>
    <name evidence="3" type="ORF">DZC72_10620</name>
</gene>
<evidence type="ECO:0000256" key="1">
    <source>
        <dbReference type="SAM" id="MobiDB-lite"/>
    </source>
</evidence>
<feature type="compositionally biased region" description="Acidic residues" evidence="1">
    <location>
        <begin position="105"/>
        <end position="117"/>
    </location>
</feature>
<reference evidence="4" key="1">
    <citation type="submission" date="2018-12" db="EMBL/GenBank/DDBJ databases">
        <title>Maribacter lutimaris sp. nov., isolated from marine sediment.</title>
        <authorList>
            <person name="Kim K.K."/>
        </authorList>
    </citation>
    <scope>NUCLEOTIDE SEQUENCE [LARGE SCALE GENOMIC DNA]</scope>
    <source>
        <strain evidence="4">PoM-212</strain>
    </source>
</reference>
<feature type="region of interest" description="Disordered" evidence="1">
    <location>
        <begin position="25"/>
        <end position="127"/>
    </location>
</feature>
<feature type="compositionally biased region" description="Acidic residues" evidence="1">
    <location>
        <begin position="42"/>
        <end position="74"/>
    </location>
</feature>
<protein>
    <submittedName>
        <fullName evidence="3">Uncharacterized protein</fullName>
    </submittedName>
</protein>
<keyword evidence="2" id="KW-0732">Signal</keyword>
<name>A0A426RGE5_9FLAO</name>
<organism evidence="3 4">
    <name type="scientific">Maribacter algicola</name>
    <dbReference type="NCBI Taxonomy" id="2498892"/>
    <lineage>
        <taxon>Bacteria</taxon>
        <taxon>Pseudomonadati</taxon>
        <taxon>Bacteroidota</taxon>
        <taxon>Flavobacteriia</taxon>
        <taxon>Flavobacteriales</taxon>
        <taxon>Flavobacteriaceae</taxon>
        <taxon>Maribacter</taxon>
    </lineage>
</organism>
<evidence type="ECO:0000256" key="2">
    <source>
        <dbReference type="SAM" id="SignalP"/>
    </source>
</evidence>
<feature type="compositionally biased region" description="Polar residues" evidence="1">
    <location>
        <begin position="118"/>
        <end position="127"/>
    </location>
</feature>
<sequence length="310" mass="33120">MKKPAYLLLLFLAFIFIQCDSDTDTPNPNVLENPSKDNSSNNDEEEESSNNDSSSDEESSDDTTGETVGDEGTEEGNTNSGEEENGTGDDDTNNGDINPNPTEPCENEDAVFDDTGDSESSNECSQQLNNGTITSTINGVSFESTGILAGAVYEENDDAFTLGIIGGDGPDPTTPIDQRNQRGLTITLASSNLGFDDLETDVEYSGSNGANLFTGGFEVIGAYVLVVDCDSQELGGDISPTAKIQFSKIDRTNQLLSGTFEFVAVDEETGNSYIVSQGTFVDIWYCNQAPGAGKSISFINKQKERLLSQN</sequence>
<feature type="signal peptide" evidence="2">
    <location>
        <begin position="1"/>
        <end position="21"/>
    </location>
</feature>
<dbReference type="Proteomes" id="UP000286990">
    <property type="component" value="Unassembled WGS sequence"/>
</dbReference>
<dbReference type="AlphaFoldDB" id="A0A426RGE5"/>
<comment type="caution">
    <text evidence="3">The sequence shown here is derived from an EMBL/GenBank/DDBJ whole genome shotgun (WGS) entry which is preliminary data.</text>
</comment>
<proteinExistence type="predicted"/>
<dbReference type="EMBL" id="QUSX01000002">
    <property type="protein sequence ID" value="RRQ48170.1"/>
    <property type="molecule type" value="Genomic_DNA"/>
</dbReference>
<dbReference type="OrthoDB" id="1427696at2"/>
<feature type="compositionally biased region" description="Acidic residues" evidence="1">
    <location>
        <begin position="81"/>
        <end position="93"/>
    </location>
</feature>
<dbReference type="RefSeq" id="WP_125222892.1">
    <property type="nucleotide sequence ID" value="NZ_QUSX01000002.1"/>
</dbReference>
<keyword evidence="4" id="KW-1185">Reference proteome</keyword>
<feature type="chain" id="PRO_5019387276" evidence="2">
    <location>
        <begin position="22"/>
        <end position="310"/>
    </location>
</feature>
<evidence type="ECO:0000313" key="3">
    <source>
        <dbReference type="EMBL" id="RRQ48170.1"/>
    </source>
</evidence>